<dbReference type="RefSeq" id="WP_045984606.1">
    <property type="nucleotide sequence ID" value="NZ_CP063051.1"/>
</dbReference>
<name>A0A837GB76_9VIBR</name>
<accession>A0A837GB76</accession>
<evidence type="ECO:0000313" key="1">
    <source>
        <dbReference type="EMBL" id="KJY77529.1"/>
    </source>
</evidence>
<organism evidence="1">
    <name type="scientific">Vibrio coralliilyticus</name>
    <dbReference type="NCBI Taxonomy" id="190893"/>
    <lineage>
        <taxon>Bacteria</taxon>
        <taxon>Pseudomonadati</taxon>
        <taxon>Pseudomonadota</taxon>
        <taxon>Gammaproteobacteria</taxon>
        <taxon>Vibrionales</taxon>
        <taxon>Vibrionaceae</taxon>
        <taxon>Vibrio</taxon>
    </lineage>
</organism>
<protein>
    <submittedName>
        <fullName evidence="1">Type III secretion protein</fullName>
    </submittedName>
</protein>
<gene>
    <name evidence="1" type="ORF">TW71_00405</name>
</gene>
<reference evidence="1" key="1">
    <citation type="journal article" date="2015" name="BMC Genomics">
        <title>Genome mining reveals unlocked bioactive potential of marine Gram-negative bacteria.</title>
        <authorList>
            <person name="Machado H."/>
            <person name="Sonnenschein E.C."/>
            <person name="Melchiorsen J."/>
            <person name="Gram L."/>
        </authorList>
    </citation>
    <scope>NUCLEOTIDE SEQUENCE</scope>
    <source>
        <strain evidence="1">S2052</strain>
    </source>
</reference>
<proteinExistence type="predicted"/>
<comment type="caution">
    <text evidence="1">The sequence shown here is derived from an EMBL/GenBank/DDBJ whole genome shotgun (WGS) entry which is preliminary data.</text>
</comment>
<dbReference type="AlphaFoldDB" id="A0A837GB76"/>
<dbReference type="EMBL" id="JXXR01000001">
    <property type="protein sequence ID" value="KJY77529.1"/>
    <property type="molecule type" value="Genomic_DNA"/>
</dbReference>
<sequence length="216" mass="24888">MKPFVISVTHCDLDKSGDTVSKQQIESAIRRTHCETNARQRIAAIIRQARLKRDEAHHQAERILQAAHQNAEQLESTWREQAQQQAIKESVSWLVEQGELERSLIENLKGRIRQQVRIVIEQWSTEQDISQFLVKRISDQIAAQTTKQSLTLFVPQEHYSTMEHEFGENLNVQVKTELNRAQAELSSNSLVVRIDLDQQLRTLLDSFSHPSQQSTA</sequence>